<dbReference type="NCBIfam" id="TIGR01766">
    <property type="entry name" value="IS200/IS605 family accessory protein TnpB-like domain"/>
    <property type="match status" value="1"/>
</dbReference>
<dbReference type="GO" id="GO:0032196">
    <property type="term" value="P:transposition"/>
    <property type="evidence" value="ECO:0007669"/>
    <property type="project" value="UniProtKB-KW"/>
</dbReference>
<dbReference type="NCBIfam" id="NF040570">
    <property type="entry name" value="guided_TnpB"/>
    <property type="match status" value="1"/>
</dbReference>
<evidence type="ECO:0000256" key="3">
    <source>
        <dbReference type="ARBA" id="ARBA00022578"/>
    </source>
</evidence>
<dbReference type="AlphaFoldDB" id="K9XRZ9"/>
<comment type="similarity">
    <text evidence="2">In the N-terminal section; belongs to the transposase 2 family.</text>
</comment>
<organism evidence="12 13">
    <name type="scientific">Stanieria cyanosphaera (strain ATCC 29371 / PCC 7437)</name>
    <dbReference type="NCBI Taxonomy" id="111780"/>
    <lineage>
        <taxon>Bacteria</taxon>
        <taxon>Bacillati</taxon>
        <taxon>Cyanobacteriota</taxon>
        <taxon>Cyanophyceae</taxon>
        <taxon>Pleurocapsales</taxon>
        <taxon>Dermocarpellaceae</taxon>
        <taxon>Stanieria</taxon>
    </lineage>
</organism>
<dbReference type="GO" id="GO:0006310">
    <property type="term" value="P:DNA recombination"/>
    <property type="evidence" value="ECO:0007669"/>
    <property type="project" value="UniProtKB-KW"/>
</dbReference>
<evidence type="ECO:0000256" key="8">
    <source>
        <dbReference type="SAM" id="MobiDB-lite"/>
    </source>
</evidence>
<feature type="domain" description="Transposase putative helix-turn-helix" evidence="11">
    <location>
        <begin position="1"/>
        <end position="46"/>
    </location>
</feature>
<dbReference type="EMBL" id="CP003653">
    <property type="protein sequence ID" value="AFZ34859.1"/>
    <property type="molecule type" value="Genomic_DNA"/>
</dbReference>
<evidence type="ECO:0000256" key="4">
    <source>
        <dbReference type="ARBA" id="ARBA00022723"/>
    </source>
</evidence>
<feature type="domain" description="Cas12f1-like TNB" evidence="10">
    <location>
        <begin position="291"/>
        <end position="358"/>
    </location>
</feature>
<dbReference type="Pfam" id="PF12323">
    <property type="entry name" value="HTH_OrfB_IS605"/>
    <property type="match status" value="1"/>
</dbReference>
<dbReference type="Pfam" id="PF01385">
    <property type="entry name" value="OrfB_IS605"/>
    <property type="match status" value="1"/>
</dbReference>
<evidence type="ECO:0000313" key="13">
    <source>
        <dbReference type="Proteomes" id="UP000010473"/>
    </source>
</evidence>
<evidence type="ECO:0000256" key="1">
    <source>
        <dbReference type="ARBA" id="ARBA00008761"/>
    </source>
</evidence>
<gene>
    <name evidence="12" type="ordered locus">Sta7437_1289</name>
</gene>
<keyword evidence="7" id="KW-0233">DNA recombination</keyword>
<feature type="compositionally biased region" description="Basic residues" evidence="8">
    <location>
        <begin position="418"/>
        <end position="427"/>
    </location>
</feature>
<dbReference type="PATRIC" id="fig|111780.3.peg.1343"/>
<dbReference type="eggNOG" id="COG0675">
    <property type="taxonomic scope" value="Bacteria"/>
</dbReference>
<evidence type="ECO:0000313" key="12">
    <source>
        <dbReference type="EMBL" id="AFZ34859.1"/>
    </source>
</evidence>
<accession>K9XRZ9</accession>
<dbReference type="GO" id="GO:0046872">
    <property type="term" value="F:metal ion binding"/>
    <property type="evidence" value="ECO:0007669"/>
    <property type="project" value="UniProtKB-KW"/>
</dbReference>
<feature type="domain" description="Probable transposase IS891/IS1136/IS1341" evidence="9">
    <location>
        <begin position="165"/>
        <end position="280"/>
    </location>
</feature>
<dbReference type="InterPro" id="IPR051399">
    <property type="entry name" value="RNA-guided_DNA_endo/Transpos"/>
</dbReference>
<keyword evidence="5" id="KW-0862">Zinc</keyword>
<dbReference type="PANTHER" id="PTHR30405">
    <property type="entry name" value="TRANSPOSASE"/>
    <property type="match status" value="1"/>
</dbReference>
<evidence type="ECO:0000259" key="9">
    <source>
        <dbReference type="Pfam" id="PF01385"/>
    </source>
</evidence>
<evidence type="ECO:0000256" key="7">
    <source>
        <dbReference type="ARBA" id="ARBA00023172"/>
    </source>
</evidence>
<feature type="region of interest" description="Disordered" evidence="8">
    <location>
        <begin position="406"/>
        <end position="427"/>
    </location>
</feature>
<evidence type="ECO:0000256" key="2">
    <source>
        <dbReference type="ARBA" id="ARBA00011044"/>
    </source>
</evidence>
<evidence type="ECO:0000256" key="6">
    <source>
        <dbReference type="ARBA" id="ARBA00023125"/>
    </source>
</evidence>
<dbReference type="KEGG" id="scs:Sta7437_1289"/>
<proteinExistence type="inferred from homology"/>
<name>K9XRZ9_STAC7</name>
<evidence type="ECO:0000259" key="10">
    <source>
        <dbReference type="Pfam" id="PF07282"/>
    </source>
</evidence>
<keyword evidence="13" id="KW-1185">Reference proteome</keyword>
<dbReference type="Pfam" id="PF07282">
    <property type="entry name" value="Cas12f1-like_TNB"/>
    <property type="match status" value="1"/>
</dbReference>
<dbReference type="InterPro" id="IPR021027">
    <property type="entry name" value="Transposase_put_HTH"/>
</dbReference>
<evidence type="ECO:0000259" key="11">
    <source>
        <dbReference type="Pfam" id="PF12323"/>
    </source>
</evidence>
<dbReference type="HOGENOM" id="CLU_032903_0_0_3"/>
<dbReference type="InterPro" id="IPR001959">
    <property type="entry name" value="Transposase"/>
</dbReference>
<reference evidence="13" key="1">
    <citation type="journal article" date="2013" name="Proc. Natl. Acad. Sci. U.S.A.">
        <title>Improving the coverage of the cyanobacterial phylum using diversity-driven genome sequencing.</title>
        <authorList>
            <person name="Shih P.M."/>
            <person name="Wu D."/>
            <person name="Latifi A."/>
            <person name="Axen S.D."/>
            <person name="Fewer D.P."/>
            <person name="Talla E."/>
            <person name="Calteau A."/>
            <person name="Cai F."/>
            <person name="Tandeau de Marsac N."/>
            <person name="Rippka R."/>
            <person name="Herdman M."/>
            <person name="Sivonen K."/>
            <person name="Coursin T."/>
            <person name="Laurent T."/>
            <person name="Goodwin L."/>
            <person name="Nolan M."/>
            <person name="Davenport K.W."/>
            <person name="Han C.S."/>
            <person name="Rubin E.M."/>
            <person name="Eisen J.A."/>
            <person name="Woyke T."/>
            <person name="Gugger M."/>
            <person name="Kerfeld C.A."/>
        </authorList>
    </citation>
    <scope>NUCLEOTIDE SEQUENCE [LARGE SCALE GENOMIC DNA]</scope>
    <source>
        <strain evidence="13">ATCC 29371 / PCC 7437</strain>
    </source>
</reference>
<dbReference type="PANTHER" id="PTHR30405:SF25">
    <property type="entry name" value="RNA-GUIDED DNA ENDONUCLEASE INSQ-RELATED"/>
    <property type="match status" value="1"/>
</dbReference>
<dbReference type="Proteomes" id="UP000010473">
    <property type="component" value="Chromosome"/>
</dbReference>
<dbReference type="GO" id="GO:0003677">
    <property type="term" value="F:DNA binding"/>
    <property type="evidence" value="ECO:0007669"/>
    <property type="project" value="UniProtKB-KW"/>
</dbReference>
<sequence>MVERAYKYRFYPTSEQEELLRRTMGCVRLVYNKALAARTEGWYQQQERIGYNQTSSLLTAWKKEEELSFLNEVSCVPLQQTLRHLSKAFENFWAKRAKYPNFKKKRNGGNAEFTRSAFKWKNGNLWLAKCKEPLNLVWSRYFPEECSPSTVTVKLTPSGRWYVSFLVEDPTVKPLPPTTKNIGLDAGLTSLVTTSDGEKVTNPKHFNNKYRRLRAAQKALSRKQKDSKNREKARIAVAKLQAKIADSRKDFLHKLTTQLVRENQVIAVEDLAVRNMVKNRSLARSISDAGWGELIRQLEYKCQWYGRELVKIDRWFPSSKRCGNCGFVIDKLPLNVRGWDCPECRTTHDRDVNASRNILAAGLAVTVCGSSVRPDRHSSKGASAVLGRGCDSNLVRVLVRPVVSPMSNSRRQLSKTAHSGRKQKPKS</sequence>
<dbReference type="RefSeq" id="WP_015192532.1">
    <property type="nucleotide sequence ID" value="NC_019748.1"/>
</dbReference>
<dbReference type="OrthoDB" id="443538at2"/>
<dbReference type="InterPro" id="IPR010095">
    <property type="entry name" value="Cas12f1-like_TNB"/>
</dbReference>
<comment type="similarity">
    <text evidence="1">In the C-terminal section; belongs to the transposase 35 family.</text>
</comment>
<keyword evidence="6" id="KW-0238">DNA-binding</keyword>
<keyword evidence="4" id="KW-0479">Metal-binding</keyword>
<evidence type="ECO:0000256" key="5">
    <source>
        <dbReference type="ARBA" id="ARBA00022833"/>
    </source>
</evidence>
<keyword evidence="3" id="KW-0815">Transposition</keyword>
<protein>
    <submittedName>
        <fullName evidence="12">Transposase, IS605 OrfB family</fullName>
    </submittedName>
</protein>
<feature type="compositionally biased region" description="Polar residues" evidence="8">
    <location>
        <begin position="406"/>
        <end position="417"/>
    </location>
</feature>